<organism evidence="7 8">
    <name type="scientific">Solanum commersonii</name>
    <name type="common">Commerson's wild potato</name>
    <name type="synonym">Commerson's nightshade</name>
    <dbReference type="NCBI Taxonomy" id="4109"/>
    <lineage>
        <taxon>Eukaryota</taxon>
        <taxon>Viridiplantae</taxon>
        <taxon>Streptophyta</taxon>
        <taxon>Embryophyta</taxon>
        <taxon>Tracheophyta</taxon>
        <taxon>Spermatophyta</taxon>
        <taxon>Magnoliopsida</taxon>
        <taxon>eudicotyledons</taxon>
        <taxon>Gunneridae</taxon>
        <taxon>Pentapetalae</taxon>
        <taxon>asterids</taxon>
        <taxon>lamiids</taxon>
        <taxon>Solanales</taxon>
        <taxon>Solanaceae</taxon>
        <taxon>Solanoideae</taxon>
        <taxon>Solaneae</taxon>
        <taxon>Solanum</taxon>
    </lineage>
</organism>
<dbReference type="PANTHER" id="PTHR46481">
    <property type="entry name" value="ZINC FINGER BED DOMAIN-CONTAINING PROTEIN 4"/>
    <property type="match status" value="1"/>
</dbReference>
<dbReference type="OrthoDB" id="2610923at2759"/>
<keyword evidence="4" id="KW-0862">Zinc</keyword>
<dbReference type="Proteomes" id="UP000824120">
    <property type="component" value="Chromosome 8"/>
</dbReference>
<keyword evidence="8" id="KW-1185">Reference proteome</keyword>
<protein>
    <submittedName>
        <fullName evidence="7">Uncharacterized protein</fullName>
    </submittedName>
</protein>
<evidence type="ECO:0000256" key="1">
    <source>
        <dbReference type="ARBA" id="ARBA00004123"/>
    </source>
</evidence>
<gene>
    <name evidence="7" type="ORF">H5410_043967</name>
</gene>
<dbReference type="AlphaFoldDB" id="A0A9J5XZU8"/>
<reference evidence="7 8" key="1">
    <citation type="submission" date="2020-09" db="EMBL/GenBank/DDBJ databases">
        <title>De no assembly of potato wild relative species, Solanum commersonii.</title>
        <authorList>
            <person name="Cho K."/>
        </authorList>
    </citation>
    <scope>NUCLEOTIDE SEQUENCE [LARGE SCALE GENOMIC DNA]</scope>
    <source>
        <strain evidence="7">LZ3.2</strain>
        <tissue evidence="7">Leaf</tissue>
    </source>
</reference>
<evidence type="ECO:0000256" key="6">
    <source>
        <dbReference type="SAM" id="MobiDB-lite"/>
    </source>
</evidence>
<keyword evidence="3" id="KW-0863">Zinc-finger</keyword>
<accession>A0A9J5XZU8</accession>
<evidence type="ECO:0000256" key="4">
    <source>
        <dbReference type="ARBA" id="ARBA00022833"/>
    </source>
</evidence>
<name>A0A9J5XZU8_SOLCO</name>
<sequence length="130" mass="15217">MLNESVRAYNMDQETLDPSNPGGPLTQRKYNKEKDRENLAKMVFVCGLSYSFPSHLDFIEYIQQTYNSSFRGFSRNTVKADVFVYQGRHCQYLRCLFSILDCRVSITLDMCRSVNGHDYLTITTHWIDHN</sequence>
<feature type="region of interest" description="Disordered" evidence="6">
    <location>
        <begin position="1"/>
        <end position="29"/>
    </location>
</feature>
<dbReference type="GO" id="GO:0008270">
    <property type="term" value="F:zinc ion binding"/>
    <property type="evidence" value="ECO:0007669"/>
    <property type="project" value="UniProtKB-KW"/>
</dbReference>
<dbReference type="EMBL" id="JACXVP010000008">
    <property type="protein sequence ID" value="KAG5593453.1"/>
    <property type="molecule type" value="Genomic_DNA"/>
</dbReference>
<evidence type="ECO:0000256" key="2">
    <source>
        <dbReference type="ARBA" id="ARBA00022723"/>
    </source>
</evidence>
<keyword evidence="5" id="KW-0539">Nucleus</keyword>
<comment type="subcellular location">
    <subcellularLocation>
        <location evidence="1">Nucleus</location>
    </subcellularLocation>
</comment>
<evidence type="ECO:0000313" key="8">
    <source>
        <dbReference type="Proteomes" id="UP000824120"/>
    </source>
</evidence>
<comment type="caution">
    <text evidence="7">The sequence shown here is derived from an EMBL/GenBank/DDBJ whole genome shotgun (WGS) entry which is preliminary data.</text>
</comment>
<evidence type="ECO:0000313" key="7">
    <source>
        <dbReference type="EMBL" id="KAG5593453.1"/>
    </source>
</evidence>
<keyword evidence="2" id="KW-0479">Metal-binding</keyword>
<dbReference type="InterPro" id="IPR052035">
    <property type="entry name" value="ZnF_BED_domain_contain"/>
</dbReference>
<evidence type="ECO:0000256" key="5">
    <source>
        <dbReference type="ARBA" id="ARBA00023242"/>
    </source>
</evidence>
<dbReference type="GO" id="GO:0005634">
    <property type="term" value="C:nucleus"/>
    <property type="evidence" value="ECO:0007669"/>
    <property type="project" value="UniProtKB-SubCell"/>
</dbReference>
<dbReference type="PANTHER" id="PTHR46481:SF10">
    <property type="entry name" value="ZINC FINGER BED DOMAIN-CONTAINING PROTEIN 39"/>
    <property type="match status" value="1"/>
</dbReference>
<proteinExistence type="predicted"/>
<evidence type="ECO:0000256" key="3">
    <source>
        <dbReference type="ARBA" id="ARBA00022771"/>
    </source>
</evidence>